<feature type="transmembrane region" description="Helical" evidence="11">
    <location>
        <begin position="435"/>
        <end position="453"/>
    </location>
</feature>
<evidence type="ECO:0000256" key="9">
    <source>
        <dbReference type="PROSITE-ProRule" id="PRU00339"/>
    </source>
</evidence>
<dbReference type="InterPro" id="IPR005467">
    <property type="entry name" value="His_kinase_dom"/>
</dbReference>
<evidence type="ECO:0000256" key="1">
    <source>
        <dbReference type="ARBA" id="ARBA00000085"/>
    </source>
</evidence>
<proteinExistence type="predicted"/>
<dbReference type="PANTHER" id="PTHR24421">
    <property type="entry name" value="NITRATE/NITRITE SENSOR PROTEIN NARX-RELATED"/>
    <property type="match status" value="1"/>
</dbReference>
<dbReference type="Gene3D" id="1.20.5.1930">
    <property type="match status" value="1"/>
</dbReference>
<keyword evidence="3" id="KW-0597">Phosphoprotein</keyword>
<dbReference type="CDD" id="cd16917">
    <property type="entry name" value="HATPase_UhpB-NarQ-NarX-like"/>
    <property type="match status" value="1"/>
</dbReference>
<dbReference type="GO" id="GO:0016301">
    <property type="term" value="F:kinase activity"/>
    <property type="evidence" value="ECO:0007669"/>
    <property type="project" value="UniProtKB-KW"/>
</dbReference>
<reference evidence="14" key="1">
    <citation type="journal article" date="2019" name="Int. J. Syst. Evol. Microbiol.">
        <title>The Global Catalogue of Microorganisms (GCM) 10K type strain sequencing project: providing services to taxonomists for standard genome sequencing and annotation.</title>
        <authorList>
            <consortium name="The Broad Institute Genomics Platform"/>
            <consortium name="The Broad Institute Genome Sequencing Center for Infectious Disease"/>
            <person name="Wu L."/>
            <person name="Ma J."/>
        </authorList>
    </citation>
    <scope>NUCLEOTIDE SEQUENCE [LARGE SCALE GENOMIC DNA]</scope>
    <source>
        <strain evidence="14">JCM 17069</strain>
    </source>
</reference>
<keyword evidence="4" id="KW-0808">Transferase</keyword>
<keyword evidence="7" id="KW-0067">ATP-binding</keyword>
<dbReference type="PANTHER" id="PTHR24421:SF10">
    <property type="entry name" value="NITRATE_NITRITE SENSOR PROTEIN NARQ"/>
    <property type="match status" value="1"/>
</dbReference>
<dbReference type="EC" id="2.7.13.3" evidence="2"/>
<keyword evidence="9" id="KW-0802">TPR repeat</keyword>
<comment type="caution">
    <text evidence="13">The sequence shown here is derived from an EMBL/GenBank/DDBJ whole genome shotgun (WGS) entry which is preliminary data.</text>
</comment>
<dbReference type="InterPro" id="IPR036890">
    <property type="entry name" value="HATPase_C_sf"/>
</dbReference>
<evidence type="ECO:0000256" key="8">
    <source>
        <dbReference type="ARBA" id="ARBA00023012"/>
    </source>
</evidence>
<evidence type="ECO:0000256" key="3">
    <source>
        <dbReference type="ARBA" id="ARBA00022553"/>
    </source>
</evidence>
<evidence type="ECO:0000256" key="6">
    <source>
        <dbReference type="ARBA" id="ARBA00022777"/>
    </source>
</evidence>
<organism evidence="13 14">
    <name type="scientific">Flavobacterium cheonanense</name>
    <dbReference type="NCBI Taxonomy" id="706183"/>
    <lineage>
        <taxon>Bacteria</taxon>
        <taxon>Pseudomonadati</taxon>
        <taxon>Bacteroidota</taxon>
        <taxon>Flavobacteriia</taxon>
        <taxon>Flavobacteriales</taxon>
        <taxon>Flavobacteriaceae</taxon>
        <taxon>Flavobacterium</taxon>
    </lineage>
</organism>
<feature type="repeat" description="TPR" evidence="9">
    <location>
        <begin position="155"/>
        <end position="188"/>
    </location>
</feature>
<evidence type="ECO:0000256" key="10">
    <source>
        <dbReference type="SAM" id="Coils"/>
    </source>
</evidence>
<accession>A0ABP7VBB7</accession>
<dbReference type="Pfam" id="PF13181">
    <property type="entry name" value="TPR_8"/>
    <property type="match status" value="1"/>
</dbReference>
<dbReference type="Gene3D" id="1.25.40.10">
    <property type="entry name" value="Tetratricopeptide repeat domain"/>
    <property type="match status" value="2"/>
</dbReference>
<evidence type="ECO:0000256" key="5">
    <source>
        <dbReference type="ARBA" id="ARBA00022741"/>
    </source>
</evidence>
<dbReference type="Pfam" id="PF07730">
    <property type="entry name" value="HisKA_3"/>
    <property type="match status" value="1"/>
</dbReference>
<keyword evidence="5" id="KW-0547">Nucleotide-binding</keyword>
<evidence type="ECO:0000256" key="2">
    <source>
        <dbReference type="ARBA" id="ARBA00012438"/>
    </source>
</evidence>
<evidence type="ECO:0000313" key="14">
    <source>
        <dbReference type="Proteomes" id="UP001500367"/>
    </source>
</evidence>
<dbReference type="PROSITE" id="PS50109">
    <property type="entry name" value="HIS_KIN"/>
    <property type="match status" value="1"/>
</dbReference>
<dbReference type="InterPro" id="IPR019734">
    <property type="entry name" value="TPR_rpt"/>
</dbReference>
<dbReference type="InterPro" id="IPR011712">
    <property type="entry name" value="Sig_transdc_His_kin_sub3_dim/P"/>
</dbReference>
<keyword evidence="14" id="KW-1185">Reference proteome</keyword>
<keyword evidence="11" id="KW-0472">Membrane</keyword>
<feature type="coiled-coil region" evidence="10">
    <location>
        <begin position="398"/>
        <end position="425"/>
    </location>
</feature>
<dbReference type="InterPro" id="IPR050482">
    <property type="entry name" value="Sensor_HK_TwoCompSys"/>
</dbReference>
<sequence>MCLLALLIKKINSNIDMVIIYVNFFVNFNQCKIKFMNKISFVILLLITSTCFAQNKNEKDSLLILARNSKYDTVKVDCYNKLFFGEVFSDVKTSKKYFEAMFLIAKQKKLNYAYAKAFNAKGVYFDILGKLDSAYISYNTAIHYSKKAKLLSTEGSAYNNLGLLDWNKGDFYKALKNYNKSLELFEKIENINYQGNTLSNIGLIYDEIDEPKKAEFYLKKALNIRKKANDDYGLSVSYVNLGKLYEKQGKYHIAIQNYEKAIVIKKKINDDLGIAIAKYNMSTSLMKLNKLDEALAVLNDAEKICKENEAESNIVENVYSGLSQVYLGKNDLKKAKEYSSKLYVITQKNKDLERMSVYYEMESKIALREKNYEKAYTTSKIKDSLNKITSGLEIKKAINLYEAKYQSEKKEKQLLLAKNELIEKELLIKKKNTQFQILMLISLALITIGYLIYRQQKLKNKQQEQEFQLKSAIKEIETQNQLQEQRLSISRDLHDNIGAQLTFVISSVDNLKFGNQINDNKVLNQLTKISDFTKATIIELRDTIWAMNKDEFSFEDLRSRIFNFIEKAKIAKEDIGFEFKIDEKLAEIKLSSIVGINIYRTIQEAINNAIKYSKGDKIIVDVKSFHDKIQIEIKDNGKGFEIENIDFGNGLNNMKKRIEEIDGTFEINTLVNKGTIISILI</sequence>
<dbReference type="Proteomes" id="UP001500367">
    <property type="component" value="Unassembled WGS sequence"/>
</dbReference>
<keyword evidence="11" id="KW-0812">Transmembrane</keyword>
<keyword evidence="8" id="KW-0902">Two-component regulatory system</keyword>
<keyword evidence="10" id="KW-0175">Coiled coil</keyword>
<evidence type="ECO:0000259" key="12">
    <source>
        <dbReference type="PROSITE" id="PS50109"/>
    </source>
</evidence>
<feature type="domain" description="Histidine kinase" evidence="12">
    <location>
        <begin position="598"/>
        <end position="681"/>
    </location>
</feature>
<keyword evidence="6 13" id="KW-0418">Kinase</keyword>
<dbReference type="EMBL" id="BAABCT010000001">
    <property type="protein sequence ID" value="GAA4063558.1"/>
    <property type="molecule type" value="Genomic_DNA"/>
</dbReference>
<evidence type="ECO:0000256" key="7">
    <source>
        <dbReference type="ARBA" id="ARBA00022840"/>
    </source>
</evidence>
<dbReference type="PROSITE" id="PS50005">
    <property type="entry name" value="TPR"/>
    <property type="match status" value="2"/>
</dbReference>
<evidence type="ECO:0000256" key="4">
    <source>
        <dbReference type="ARBA" id="ARBA00022679"/>
    </source>
</evidence>
<evidence type="ECO:0000256" key="11">
    <source>
        <dbReference type="SAM" id="Phobius"/>
    </source>
</evidence>
<gene>
    <name evidence="13" type="ORF">GCM10022389_05410</name>
</gene>
<dbReference type="SUPFAM" id="SSF55874">
    <property type="entry name" value="ATPase domain of HSP90 chaperone/DNA topoisomerase II/histidine kinase"/>
    <property type="match status" value="1"/>
</dbReference>
<dbReference type="Pfam" id="PF13424">
    <property type="entry name" value="TPR_12"/>
    <property type="match status" value="1"/>
</dbReference>
<protein>
    <recommendedName>
        <fullName evidence="2">histidine kinase</fullName>
        <ecNumber evidence="2">2.7.13.3</ecNumber>
    </recommendedName>
</protein>
<evidence type="ECO:0000313" key="13">
    <source>
        <dbReference type="EMBL" id="GAA4063558.1"/>
    </source>
</evidence>
<comment type="catalytic activity">
    <reaction evidence="1">
        <text>ATP + protein L-histidine = ADP + protein N-phospho-L-histidine.</text>
        <dbReference type="EC" id="2.7.13.3"/>
    </reaction>
</comment>
<dbReference type="Pfam" id="PF02518">
    <property type="entry name" value="HATPase_c"/>
    <property type="match status" value="1"/>
</dbReference>
<name>A0ABP7VBB7_9FLAO</name>
<dbReference type="Gene3D" id="3.30.565.10">
    <property type="entry name" value="Histidine kinase-like ATPase, C-terminal domain"/>
    <property type="match status" value="1"/>
</dbReference>
<dbReference type="InterPro" id="IPR003594">
    <property type="entry name" value="HATPase_dom"/>
</dbReference>
<dbReference type="PROSITE" id="PS50293">
    <property type="entry name" value="TPR_REGION"/>
    <property type="match status" value="1"/>
</dbReference>
<feature type="repeat" description="TPR" evidence="9">
    <location>
        <begin position="235"/>
        <end position="268"/>
    </location>
</feature>
<dbReference type="InterPro" id="IPR011990">
    <property type="entry name" value="TPR-like_helical_dom_sf"/>
</dbReference>
<dbReference type="SMART" id="SM00028">
    <property type="entry name" value="TPR"/>
    <property type="match status" value="6"/>
</dbReference>
<keyword evidence="11" id="KW-1133">Transmembrane helix</keyword>
<dbReference type="SUPFAM" id="SSF48452">
    <property type="entry name" value="TPR-like"/>
    <property type="match status" value="1"/>
</dbReference>